<evidence type="ECO:0000256" key="1">
    <source>
        <dbReference type="ARBA" id="ARBA00022764"/>
    </source>
</evidence>
<keyword evidence="1" id="KW-0574">Periplasm</keyword>
<dbReference type="PANTHER" id="PTHR47245">
    <property type="entry name" value="PEPTIDYLPROLYL ISOMERASE"/>
    <property type="match status" value="1"/>
</dbReference>
<evidence type="ECO:0000259" key="2">
    <source>
        <dbReference type="PROSITE" id="PS50198"/>
    </source>
</evidence>
<evidence type="ECO:0000313" key="3">
    <source>
        <dbReference type="EMBL" id="SUZ52498.1"/>
    </source>
</evidence>
<dbReference type="PROSITE" id="PS50198">
    <property type="entry name" value="PPIC_PPIASE_2"/>
    <property type="match status" value="2"/>
</dbReference>
<sequence>MSFLLSQPGGSFVDGVAALVEDKIVLKSDLNQMTNMMAIQQKIDPNKDFDKYINLRVAVLRSMVDQKILLEMAEEDTTIEASEKEVDQALEQQIETILQQAGGKSAAEKMLGQSINSFRSEFWFDMRDKIVSEKYQQKMLGKIKVSKKDVFSFFETYKDSLPLFPTEAKIRHILIKPEPGDSVKKETLSLLTKLKDQINKGASFDSLAEKYSMDPGSKKSGGNLGWVKRGSLLKNFEAVAFTIKPKTISDPIKTEVGYHILEVFERKGNKARVRHILISPQISKKDEEVSFSFALSLRDSISTIDVFKSFAKKNSKDYQTSEIGGDLGWIVPSTYPIKEIGQAVGLINLKECSPPINTSFGFHLLWLEKIKPGGKPSLEFHWPKIEMMALNNKKMSWYENWLKKVKHKFYVKIIE</sequence>
<dbReference type="InterPro" id="IPR050245">
    <property type="entry name" value="PrsA_foldase"/>
</dbReference>
<reference evidence="3" key="1">
    <citation type="submission" date="2018-05" db="EMBL/GenBank/DDBJ databases">
        <authorList>
            <person name="Lanie J.A."/>
            <person name="Ng W.-L."/>
            <person name="Kazmierczak K.M."/>
            <person name="Andrzejewski T.M."/>
            <person name="Davidsen T.M."/>
            <person name="Wayne K.J."/>
            <person name="Tettelin H."/>
            <person name="Glass J.I."/>
            <person name="Rusch D."/>
            <person name="Podicherti R."/>
            <person name="Tsui H.-C.T."/>
            <person name="Winkler M.E."/>
        </authorList>
    </citation>
    <scope>NUCLEOTIDE SEQUENCE</scope>
</reference>
<dbReference type="SUPFAM" id="SSF54534">
    <property type="entry name" value="FKBP-like"/>
    <property type="match status" value="2"/>
</dbReference>
<dbReference type="Gene3D" id="3.10.50.40">
    <property type="match status" value="2"/>
</dbReference>
<organism evidence="3">
    <name type="scientific">marine metagenome</name>
    <dbReference type="NCBI Taxonomy" id="408172"/>
    <lineage>
        <taxon>unclassified sequences</taxon>
        <taxon>metagenomes</taxon>
        <taxon>ecological metagenomes</taxon>
    </lineage>
</organism>
<dbReference type="InterPro" id="IPR023058">
    <property type="entry name" value="PPIase_PpiC_CS"/>
</dbReference>
<feature type="domain" description="PpiC" evidence="2">
    <location>
        <begin position="165"/>
        <end position="265"/>
    </location>
</feature>
<dbReference type="Pfam" id="PF09312">
    <property type="entry name" value="SurA_N"/>
    <property type="match status" value="1"/>
</dbReference>
<dbReference type="Pfam" id="PF00639">
    <property type="entry name" value="Rotamase"/>
    <property type="match status" value="2"/>
</dbReference>
<dbReference type="PROSITE" id="PS01096">
    <property type="entry name" value="PPIC_PPIASE_1"/>
    <property type="match status" value="1"/>
</dbReference>
<dbReference type="Gene3D" id="1.10.4030.10">
    <property type="entry name" value="Porin chaperone SurA, peptide-binding domain"/>
    <property type="match status" value="1"/>
</dbReference>
<dbReference type="PANTHER" id="PTHR47245:SF2">
    <property type="entry name" value="PEPTIDYL-PROLYL CIS-TRANS ISOMERASE HP_0175-RELATED"/>
    <property type="match status" value="1"/>
</dbReference>
<dbReference type="SUPFAM" id="SSF109998">
    <property type="entry name" value="Triger factor/SurA peptide-binding domain-like"/>
    <property type="match status" value="1"/>
</dbReference>
<dbReference type="GO" id="GO:0003755">
    <property type="term" value="F:peptidyl-prolyl cis-trans isomerase activity"/>
    <property type="evidence" value="ECO:0007669"/>
    <property type="project" value="UniProtKB-KW"/>
</dbReference>
<dbReference type="InterPro" id="IPR027304">
    <property type="entry name" value="Trigger_fact/SurA_dom_sf"/>
</dbReference>
<dbReference type="InterPro" id="IPR000297">
    <property type="entry name" value="PPIase_PpiC"/>
</dbReference>
<protein>
    <recommendedName>
        <fullName evidence="2">PpiC domain-containing protein</fullName>
    </recommendedName>
</protein>
<dbReference type="EMBL" id="UINC01000277">
    <property type="protein sequence ID" value="SUZ52498.1"/>
    <property type="molecule type" value="Genomic_DNA"/>
</dbReference>
<gene>
    <name evidence="3" type="ORF">METZ01_LOCUS5352</name>
</gene>
<feature type="domain" description="PpiC" evidence="2">
    <location>
        <begin position="268"/>
        <end position="369"/>
    </location>
</feature>
<accession>A0A381NF93</accession>
<dbReference type="InterPro" id="IPR046357">
    <property type="entry name" value="PPIase_dom_sf"/>
</dbReference>
<dbReference type="InterPro" id="IPR015391">
    <property type="entry name" value="SurA_N"/>
</dbReference>
<proteinExistence type="predicted"/>
<dbReference type="AlphaFoldDB" id="A0A381NF93"/>
<name>A0A381NF93_9ZZZZ</name>